<dbReference type="Proteomes" id="UP000676336">
    <property type="component" value="Unassembled WGS sequence"/>
</dbReference>
<dbReference type="GO" id="GO:0004931">
    <property type="term" value="F:extracellularly ATP-gated monoatomic cation channel activity"/>
    <property type="evidence" value="ECO:0007669"/>
    <property type="project" value="TreeGrafter"/>
</dbReference>
<accession>A0A8S2Y3Z5</accession>
<dbReference type="GO" id="GO:0012505">
    <property type="term" value="C:endomembrane system"/>
    <property type="evidence" value="ECO:0007669"/>
    <property type="project" value="UniProtKB-SubCell"/>
</dbReference>
<feature type="transmembrane region" description="Helical" evidence="10">
    <location>
        <begin position="12"/>
        <end position="30"/>
    </location>
</feature>
<evidence type="ECO:0000313" key="12">
    <source>
        <dbReference type="Proteomes" id="UP000676336"/>
    </source>
</evidence>
<dbReference type="InterPro" id="IPR059116">
    <property type="entry name" value="P2X_receptor"/>
</dbReference>
<evidence type="ECO:0000256" key="10">
    <source>
        <dbReference type="SAM" id="Phobius"/>
    </source>
</evidence>
<evidence type="ECO:0000256" key="7">
    <source>
        <dbReference type="ARBA" id="ARBA00023136"/>
    </source>
</evidence>
<comment type="similarity">
    <text evidence="2">Belongs to the P2X receptor family.</text>
</comment>
<gene>
    <name evidence="11" type="ORF">SMN809_LOCUS36246</name>
</gene>
<dbReference type="GO" id="GO:0098794">
    <property type="term" value="C:postsynapse"/>
    <property type="evidence" value="ECO:0007669"/>
    <property type="project" value="GOC"/>
</dbReference>
<evidence type="ECO:0000256" key="8">
    <source>
        <dbReference type="ARBA" id="ARBA00023286"/>
    </source>
</evidence>
<dbReference type="Gene3D" id="1.10.287.940">
    <property type="entry name" value="atp-gated p2x4 ion channel"/>
    <property type="match status" value="1"/>
</dbReference>
<dbReference type="GO" id="GO:0070588">
    <property type="term" value="P:calcium ion transmembrane transport"/>
    <property type="evidence" value="ECO:0007669"/>
    <property type="project" value="TreeGrafter"/>
</dbReference>
<dbReference type="PANTHER" id="PTHR10125">
    <property type="entry name" value="P2X PURINOCEPTOR"/>
    <property type="match status" value="1"/>
</dbReference>
<keyword evidence="9" id="KW-0407">Ion channel</keyword>
<comment type="subcellular location">
    <subcellularLocation>
        <location evidence="1">Endomembrane system</location>
    </subcellularLocation>
</comment>
<protein>
    <submittedName>
        <fullName evidence="11">Uncharacterized protein</fullName>
    </submittedName>
</protein>
<reference evidence="11" key="1">
    <citation type="submission" date="2021-02" db="EMBL/GenBank/DDBJ databases">
        <authorList>
            <person name="Nowell W R."/>
        </authorList>
    </citation>
    <scope>NUCLEOTIDE SEQUENCE</scope>
</reference>
<keyword evidence="6" id="KW-0406">Ion transport</keyword>
<evidence type="ECO:0000256" key="4">
    <source>
        <dbReference type="ARBA" id="ARBA00022692"/>
    </source>
</evidence>
<evidence type="ECO:0000256" key="6">
    <source>
        <dbReference type="ARBA" id="ARBA00023065"/>
    </source>
</evidence>
<dbReference type="Pfam" id="PF00864">
    <property type="entry name" value="P2X_receptor"/>
    <property type="match status" value="1"/>
</dbReference>
<name>A0A8S2Y3Z5_9BILA</name>
<keyword evidence="5 10" id="KW-1133">Transmembrane helix</keyword>
<comment type="caution">
    <text evidence="11">The sequence shown here is derived from an EMBL/GenBank/DDBJ whole genome shotgun (WGS) entry which is preliminary data.</text>
</comment>
<organism evidence="11 12">
    <name type="scientific">Rotaria magnacalcarata</name>
    <dbReference type="NCBI Taxonomy" id="392030"/>
    <lineage>
        <taxon>Eukaryota</taxon>
        <taxon>Metazoa</taxon>
        <taxon>Spiralia</taxon>
        <taxon>Gnathifera</taxon>
        <taxon>Rotifera</taxon>
        <taxon>Eurotatoria</taxon>
        <taxon>Bdelloidea</taxon>
        <taxon>Philodinida</taxon>
        <taxon>Philodinidae</taxon>
        <taxon>Rotaria</taxon>
    </lineage>
</organism>
<evidence type="ECO:0000256" key="9">
    <source>
        <dbReference type="ARBA" id="ARBA00023303"/>
    </source>
</evidence>
<evidence type="ECO:0000313" key="11">
    <source>
        <dbReference type="EMBL" id="CAF4531288.1"/>
    </source>
</evidence>
<dbReference type="EMBL" id="CAJOBI010088650">
    <property type="protein sequence ID" value="CAF4531288.1"/>
    <property type="molecule type" value="Genomic_DNA"/>
</dbReference>
<keyword evidence="4 10" id="KW-0812">Transmembrane</keyword>
<dbReference type="GO" id="GO:0016020">
    <property type="term" value="C:membrane"/>
    <property type="evidence" value="ECO:0007669"/>
    <property type="project" value="TreeGrafter"/>
</dbReference>
<proteinExistence type="inferred from homology"/>
<keyword evidence="8" id="KW-1071">Ligand-gated ion channel</keyword>
<evidence type="ECO:0000256" key="3">
    <source>
        <dbReference type="ARBA" id="ARBA00022448"/>
    </source>
</evidence>
<keyword evidence="7 10" id="KW-0472">Membrane</keyword>
<dbReference type="Gene3D" id="2.60.490.10">
    <property type="entry name" value="atp-gated p2x4 ion channel domain"/>
    <property type="match status" value="1"/>
</dbReference>
<keyword evidence="3" id="KW-0813">Transport</keyword>
<evidence type="ECO:0000256" key="2">
    <source>
        <dbReference type="ARBA" id="ARBA00009848"/>
    </source>
</evidence>
<feature type="non-terminal residue" evidence="11">
    <location>
        <position position="1"/>
    </location>
</feature>
<dbReference type="InterPro" id="IPR027309">
    <property type="entry name" value="P2X_extracellular_dom_sf"/>
</dbReference>
<dbReference type="PANTHER" id="PTHR10125:SF31">
    <property type="entry name" value="P2X RECEPTOR E"/>
    <property type="match status" value="1"/>
</dbReference>
<sequence length="165" mass="18683">MVLIHSVKYAGFLRLIQIIILIYSVIYLLIYEKGYQKQSTAIVSSVSLKVKGIGHVRTPENKSSIMDVADYIIPASENNAIFVMTAFIETDQRRSRCAESAQLKQAKCRCLFTSKPTAMIGTENSTTRLCEYKGWCPPEDDAVSPTFIRGVLDFRIFIKNFIEFP</sequence>
<dbReference type="AlphaFoldDB" id="A0A8S2Y3Z5"/>
<evidence type="ECO:0000256" key="5">
    <source>
        <dbReference type="ARBA" id="ARBA00022989"/>
    </source>
</evidence>
<evidence type="ECO:0000256" key="1">
    <source>
        <dbReference type="ARBA" id="ARBA00004308"/>
    </source>
</evidence>